<dbReference type="InterPro" id="IPR021480">
    <property type="entry name" value="Zinc_ribbon_12"/>
</dbReference>
<evidence type="ECO:0000313" key="5">
    <source>
        <dbReference type="EMBL" id="KAK9197710.1"/>
    </source>
</evidence>
<evidence type="ECO:0000256" key="1">
    <source>
        <dbReference type="SAM" id="Coils"/>
    </source>
</evidence>
<evidence type="ECO:0000256" key="2">
    <source>
        <dbReference type="SAM" id="MobiDB-lite"/>
    </source>
</evidence>
<feature type="coiled-coil region" evidence="1">
    <location>
        <begin position="307"/>
        <end position="334"/>
    </location>
</feature>
<feature type="domain" description="Enhanced disease resistance 4-like N-terminal" evidence="4">
    <location>
        <begin position="56"/>
        <end position="89"/>
    </location>
</feature>
<dbReference type="PANTHER" id="PTHR31105:SF42">
    <property type="entry name" value="OS02G0258300 PROTEIN"/>
    <property type="match status" value="1"/>
</dbReference>
<dbReference type="AlphaFoldDB" id="A0AAP0M7L6"/>
<proteinExistence type="predicted"/>
<organism evidence="5 6">
    <name type="scientific">Citrus x changshan-huyou</name>
    <dbReference type="NCBI Taxonomy" id="2935761"/>
    <lineage>
        <taxon>Eukaryota</taxon>
        <taxon>Viridiplantae</taxon>
        <taxon>Streptophyta</taxon>
        <taxon>Embryophyta</taxon>
        <taxon>Tracheophyta</taxon>
        <taxon>Spermatophyta</taxon>
        <taxon>Magnoliopsida</taxon>
        <taxon>eudicotyledons</taxon>
        <taxon>Gunneridae</taxon>
        <taxon>Pentapetalae</taxon>
        <taxon>rosids</taxon>
        <taxon>malvids</taxon>
        <taxon>Sapindales</taxon>
        <taxon>Rutaceae</taxon>
        <taxon>Aurantioideae</taxon>
        <taxon>Citrus</taxon>
    </lineage>
</organism>
<dbReference type="InterPro" id="IPR055126">
    <property type="entry name" value="EDR4-like_N"/>
</dbReference>
<dbReference type="Pfam" id="PF22910">
    <property type="entry name" value="EDR4-like_1st"/>
    <property type="match status" value="1"/>
</dbReference>
<feature type="domain" description="Probable zinc-ribbon" evidence="3">
    <location>
        <begin position="563"/>
        <end position="606"/>
    </location>
</feature>
<evidence type="ECO:0000259" key="4">
    <source>
        <dbReference type="Pfam" id="PF22910"/>
    </source>
</evidence>
<feature type="region of interest" description="Disordered" evidence="2">
    <location>
        <begin position="380"/>
        <end position="406"/>
    </location>
</feature>
<evidence type="ECO:0000313" key="6">
    <source>
        <dbReference type="Proteomes" id="UP001428341"/>
    </source>
</evidence>
<dbReference type="Proteomes" id="UP001428341">
    <property type="component" value="Unassembled WGS sequence"/>
</dbReference>
<evidence type="ECO:0008006" key="7">
    <source>
        <dbReference type="Google" id="ProtNLM"/>
    </source>
</evidence>
<dbReference type="EMBL" id="JBCGBO010000005">
    <property type="protein sequence ID" value="KAK9197710.1"/>
    <property type="molecule type" value="Genomic_DNA"/>
</dbReference>
<evidence type="ECO:0000259" key="3">
    <source>
        <dbReference type="Pfam" id="PF11331"/>
    </source>
</evidence>
<dbReference type="GO" id="GO:1900150">
    <property type="term" value="P:regulation of defense response to fungus"/>
    <property type="evidence" value="ECO:0007669"/>
    <property type="project" value="InterPro"/>
</dbReference>
<dbReference type="Pfam" id="PF11331">
    <property type="entry name" value="Zn_ribbon_12"/>
    <property type="match status" value="1"/>
</dbReference>
<keyword evidence="6" id="KW-1185">Reference proteome</keyword>
<reference evidence="5 6" key="1">
    <citation type="submission" date="2024-05" db="EMBL/GenBank/DDBJ databases">
        <title>Haplotype-resolved chromosome-level genome assembly of Huyou (Citrus changshanensis).</title>
        <authorList>
            <person name="Miao C."/>
            <person name="Chen W."/>
            <person name="Wu Y."/>
            <person name="Wang L."/>
            <person name="Zhao S."/>
            <person name="Grierson D."/>
            <person name="Xu C."/>
            <person name="Chen K."/>
        </authorList>
    </citation>
    <scope>NUCLEOTIDE SEQUENCE [LARGE SCALE GENOMIC DNA]</scope>
    <source>
        <strain evidence="5">01-14</strain>
        <tissue evidence="5">Leaf</tissue>
    </source>
</reference>
<name>A0AAP0M7L6_9ROSI</name>
<accession>A0AAP0M7L6</accession>
<feature type="region of interest" description="Disordered" evidence="2">
    <location>
        <begin position="731"/>
        <end position="751"/>
    </location>
</feature>
<sequence>MMLRPSPCGSKGFVMQSSKFRADDHRGLEFKMGALYKAGFFSNFFWKENVEEKASNIRLVRCPKCGNLLPELPDYSLYKCGGCGAVLRAKKKVPTNGVVLENYGKEKNIEGGLCRLSERENDDTEFSSNKDRVRVEENVDLVRISSSLRRENKESLFSNDDAIVGQKYKGLGLGRRNFEREIRSVGSCRRQLLKHPIDVLVCKDDEDTNLNRSSSVNSSVANGIGEVNAKLKNSANVMRSRVITDKWVSEREGVWGFDEGPRAVAEHGRFSPFTYSDEGSSNHKPSSFYGHGKPMKEFVYSDEPNGVESLEQNRAEFRRKLNDLLEQIRRLEEKPRERILGDRKTSPSESYRHPLAYNVSRRPFLGDNHVAKPPNFNHCLGPAPSKNDRNLDPRSVPHQIPRSTHAGPFWSQMLRRPHNQPPPQYPNQPPPHYFSGQYVDFSQDLLASHPRQPFFHLPASSSLHCSNKHWHVPSEVSGASFSNKKFAEDPTRPNFYHRASTVEFGPKKHVPLGAIPPLLQSQDPQVHTRWSADIDSDVDAFHQSRPRSVMVAHGNRRLCHPIAGGAPFMICCNCLELLKLPMKIVAIANNLQKLQCGTCSTSYSFEIKNKRLIISVPKETEHISAETNDISHDPLHGGLASSYGTAGGTNSYSNDLDFGYNFHSADTKQNLLFENRIYLSGNERRQGCRSSSYIFKADEQRPDGVIVRDISNCAKPPSKDDMPLTVGGVPFSNHEKNSSEMGSKSKRVDQEKVALQQKAEKDETEVKVSFNDYPDTSLSHHSVEISKKDQPRISKGHKTFWVGLIKRSFKDFPKSTESTENARPRVLVNGQQIPDHLLKKAEKLAGPIEPGDYWYDFRAGLWGVMGQPCLGIILELFLQPYIEEFNNPMPASCAAGNTGVFVNGRELHQIDLDLLTSRGLPVMRNKKYIIEFSGRVLDEDSGDELDCLGKLAPTVENVKRGFGMRVPKVAL</sequence>
<dbReference type="PANTHER" id="PTHR31105">
    <property type="entry name" value="EXTRA-LARGE G-PROTEIN-LIKE"/>
    <property type="match status" value="1"/>
</dbReference>
<keyword evidence="1" id="KW-0175">Coiled coil</keyword>
<protein>
    <recommendedName>
        <fullName evidence="7">Zinc-ribbon domain-containing protein</fullName>
    </recommendedName>
</protein>
<gene>
    <name evidence="5" type="ORF">WN944_012893</name>
</gene>
<comment type="caution">
    <text evidence="5">The sequence shown here is derived from an EMBL/GenBank/DDBJ whole genome shotgun (WGS) entry which is preliminary data.</text>
</comment>
<dbReference type="InterPro" id="IPR040244">
    <property type="entry name" value="EDR4-like"/>
</dbReference>